<comment type="caution">
    <text evidence="2">The sequence shown here is derived from an EMBL/GenBank/DDBJ whole genome shotgun (WGS) entry which is preliminary data.</text>
</comment>
<dbReference type="AlphaFoldDB" id="A0A9N7V612"/>
<name>A0A9N7V612_PLEPL</name>
<dbReference type="Proteomes" id="UP001153269">
    <property type="component" value="Unassembled WGS sequence"/>
</dbReference>
<keyword evidence="3" id="KW-1185">Reference proteome</keyword>
<gene>
    <name evidence="2" type="ORF">PLEPLA_LOCUS31033</name>
</gene>
<evidence type="ECO:0000313" key="2">
    <source>
        <dbReference type="EMBL" id="CAB1443317.1"/>
    </source>
</evidence>
<evidence type="ECO:0000256" key="1">
    <source>
        <dbReference type="SAM" id="MobiDB-lite"/>
    </source>
</evidence>
<evidence type="ECO:0000313" key="3">
    <source>
        <dbReference type="Proteomes" id="UP001153269"/>
    </source>
</evidence>
<feature type="region of interest" description="Disordered" evidence="1">
    <location>
        <begin position="16"/>
        <end position="41"/>
    </location>
</feature>
<accession>A0A9N7V612</accession>
<sequence length="124" mass="13455">MRFGCEAVKMVEWRRRRREGGREKECGGKDSGPPKSAEDKCLHKASRLRDKAPGSLCLQASGDQYKLSTPSDHVASLLQLFNITRSTGVLVSEVSVSLWDPVQPVAVTHLLPVSAPSSGLNLPS</sequence>
<organism evidence="2 3">
    <name type="scientific">Pleuronectes platessa</name>
    <name type="common">European plaice</name>
    <dbReference type="NCBI Taxonomy" id="8262"/>
    <lineage>
        <taxon>Eukaryota</taxon>
        <taxon>Metazoa</taxon>
        <taxon>Chordata</taxon>
        <taxon>Craniata</taxon>
        <taxon>Vertebrata</taxon>
        <taxon>Euteleostomi</taxon>
        <taxon>Actinopterygii</taxon>
        <taxon>Neopterygii</taxon>
        <taxon>Teleostei</taxon>
        <taxon>Neoteleostei</taxon>
        <taxon>Acanthomorphata</taxon>
        <taxon>Carangaria</taxon>
        <taxon>Pleuronectiformes</taxon>
        <taxon>Pleuronectoidei</taxon>
        <taxon>Pleuronectidae</taxon>
        <taxon>Pleuronectes</taxon>
    </lineage>
</organism>
<dbReference type="EMBL" id="CADEAL010003057">
    <property type="protein sequence ID" value="CAB1443317.1"/>
    <property type="molecule type" value="Genomic_DNA"/>
</dbReference>
<protein>
    <submittedName>
        <fullName evidence="2">Uncharacterized protein</fullName>
    </submittedName>
</protein>
<proteinExistence type="predicted"/>
<reference evidence="2" key="1">
    <citation type="submission" date="2020-03" db="EMBL/GenBank/DDBJ databases">
        <authorList>
            <person name="Weist P."/>
        </authorList>
    </citation>
    <scope>NUCLEOTIDE SEQUENCE</scope>
</reference>